<accession>A0A0L6UPP8</accession>
<dbReference type="VEuPathDB" id="FungiDB:VP01_437g4"/>
<comment type="caution">
    <text evidence="1">The sequence shown here is derived from an EMBL/GenBank/DDBJ whole genome shotgun (WGS) entry which is preliminary data.</text>
</comment>
<proteinExistence type="predicted"/>
<protein>
    <submittedName>
        <fullName evidence="1">Uncharacterized protein</fullName>
    </submittedName>
</protein>
<keyword evidence="2" id="KW-1185">Reference proteome</keyword>
<dbReference type="EMBL" id="LAVV01009479">
    <property type="protein sequence ID" value="KNZ50513.1"/>
    <property type="molecule type" value="Genomic_DNA"/>
</dbReference>
<evidence type="ECO:0000313" key="2">
    <source>
        <dbReference type="Proteomes" id="UP000037035"/>
    </source>
</evidence>
<dbReference type="Proteomes" id="UP000037035">
    <property type="component" value="Unassembled WGS sequence"/>
</dbReference>
<organism evidence="1 2">
    <name type="scientific">Puccinia sorghi</name>
    <dbReference type="NCBI Taxonomy" id="27349"/>
    <lineage>
        <taxon>Eukaryota</taxon>
        <taxon>Fungi</taxon>
        <taxon>Dikarya</taxon>
        <taxon>Basidiomycota</taxon>
        <taxon>Pucciniomycotina</taxon>
        <taxon>Pucciniomycetes</taxon>
        <taxon>Pucciniales</taxon>
        <taxon>Pucciniaceae</taxon>
        <taxon>Puccinia</taxon>
    </lineage>
</organism>
<name>A0A0L6UPP8_9BASI</name>
<reference evidence="1 2" key="1">
    <citation type="submission" date="2015-08" db="EMBL/GenBank/DDBJ databases">
        <title>Next Generation Sequencing and Analysis of the Genome of Puccinia sorghi L Schw, the Causal Agent of Maize Common Rust.</title>
        <authorList>
            <person name="Rochi L."/>
            <person name="Burguener G."/>
            <person name="Darino M."/>
            <person name="Turjanski A."/>
            <person name="Kreff E."/>
            <person name="Dieguez M.J."/>
            <person name="Sacco F."/>
        </authorList>
    </citation>
    <scope>NUCLEOTIDE SEQUENCE [LARGE SCALE GENOMIC DNA]</scope>
    <source>
        <strain evidence="1 2">RO10H11247</strain>
    </source>
</reference>
<gene>
    <name evidence="1" type="ORF">VP01_437g4</name>
</gene>
<dbReference type="AlphaFoldDB" id="A0A0L6UPP8"/>
<evidence type="ECO:0000313" key="1">
    <source>
        <dbReference type="EMBL" id="KNZ50513.1"/>
    </source>
</evidence>
<dbReference type="OrthoDB" id="2506366at2759"/>
<sequence length="207" mass="23102">MTAVPKLGNLPAVLWCETVSSGKGGRQRKALQGIEARRKNIINSFNKLKKQKEMMAMFLQQSQSPRNIPLPEPPAQQQVPSLQFATSTPQTGRAVGLGTTIWGIEDSLLDTSVDQNQASFSRRKKSNGSEVDLFIKSVEKVALMNGAGGQDVTLHLQLMIKERKISKAIKNMEGHETSDWEVLKKELIHKWAMLLHSEDVTRIPFLN</sequence>